<feature type="domain" description="4Fe-4S ferredoxin-type" evidence="6">
    <location>
        <begin position="222"/>
        <end position="252"/>
    </location>
</feature>
<dbReference type="eggNOG" id="arCOG02448">
    <property type="taxonomic scope" value="Archaea"/>
</dbReference>
<reference evidence="7 8" key="1">
    <citation type="journal article" date="2006" name="Science">
        <title>Genome of rice cluster I archaea -- the key methane producers in the rice rhizosphere.</title>
        <authorList>
            <person name="Erkel C."/>
            <person name="Kube M."/>
            <person name="Reinhardt R."/>
            <person name="Liesack W."/>
        </authorList>
    </citation>
    <scope>NUCLEOTIDE SEQUENCE [LARGE SCALE GENOMIC DNA]</scope>
    <source>
        <strain evidence="8">DSM 22066 / NBRC 105507 / MRE50</strain>
    </source>
</reference>
<dbReference type="GO" id="GO:0051539">
    <property type="term" value="F:4 iron, 4 sulfur cluster binding"/>
    <property type="evidence" value="ECO:0007669"/>
    <property type="project" value="UniProtKB-KW"/>
</dbReference>
<dbReference type="Gene3D" id="3.30.70.20">
    <property type="match status" value="1"/>
</dbReference>
<dbReference type="SUPFAM" id="SSF54862">
    <property type="entry name" value="4Fe-4S ferredoxins"/>
    <property type="match status" value="1"/>
</dbReference>
<keyword evidence="2" id="KW-0479">Metal-binding</keyword>
<dbReference type="PROSITE" id="PS00198">
    <property type="entry name" value="4FE4S_FER_1"/>
    <property type="match status" value="1"/>
</dbReference>
<dbReference type="AlphaFoldDB" id="Q0W732"/>
<evidence type="ECO:0000256" key="3">
    <source>
        <dbReference type="ARBA" id="ARBA00023004"/>
    </source>
</evidence>
<keyword evidence="3" id="KW-0408">Iron</keyword>
<dbReference type="PANTHER" id="PTHR43687">
    <property type="entry name" value="ADENYLYLSULFATE REDUCTASE, BETA SUBUNIT"/>
    <property type="match status" value="1"/>
</dbReference>
<accession>Q0W732</accession>
<dbReference type="InterPro" id="IPR017896">
    <property type="entry name" value="4Fe4S_Fe-S-bd"/>
</dbReference>
<evidence type="ECO:0000313" key="8">
    <source>
        <dbReference type="Proteomes" id="UP000000663"/>
    </source>
</evidence>
<evidence type="ECO:0000256" key="5">
    <source>
        <dbReference type="SAM" id="Phobius"/>
    </source>
</evidence>
<feature type="domain" description="4Fe-4S ferredoxin-type" evidence="6">
    <location>
        <begin position="194"/>
        <end position="221"/>
    </location>
</feature>
<dbReference type="InterPro" id="IPR050572">
    <property type="entry name" value="Fe-S_Ferredoxin"/>
</dbReference>
<dbReference type="EMBL" id="AM114193">
    <property type="protein sequence ID" value="CAJ35811.1"/>
    <property type="molecule type" value="Genomic_DNA"/>
</dbReference>
<keyword evidence="8" id="KW-1185">Reference proteome</keyword>
<keyword evidence="5" id="KW-0812">Transmembrane</keyword>
<organism evidence="7 8">
    <name type="scientific">Methanocella arvoryzae (strain DSM 22066 / NBRC 105507 / MRE50)</name>
    <dbReference type="NCBI Taxonomy" id="351160"/>
    <lineage>
        <taxon>Archaea</taxon>
        <taxon>Methanobacteriati</taxon>
        <taxon>Methanobacteriota</taxon>
        <taxon>Stenosarchaea group</taxon>
        <taxon>Methanomicrobia</taxon>
        <taxon>Methanocellales</taxon>
        <taxon>Methanocellaceae</taxon>
        <taxon>Methanocella</taxon>
    </lineage>
</organism>
<sequence>MSGSELSYLSLTVLLMTMTVYFTPWDTGYNLMDEASVLYEEAGTFDCVGEGDLVAIKLHVGELGNPYYIPPFFVRQIIGAVKSKGGKPFLTDSSTYYQAHRSNAVDHWENAELNGYGGAPFIPADGLRSESFRTVKTKGILDEIEVSGAIAEADAMIVVSHCKGHALTGFGGAIKNLAMGCTPCTGKLRQHRTVGLEIDGGRCVGCGACRNACALQLPEIVNRKAVNTSELCMRCPACRDACPTGAIQLVNMPALSMALASAAYGVLSTFKKDKVSYVSFAKDIVQFCDCLPNPGHRVMDDIGIYASDSAVSIDAAFLNMADYKKFNDAYGVDCMLQVKEAKKIGVRGELKPKVEEI</sequence>
<evidence type="ECO:0000313" key="7">
    <source>
        <dbReference type="EMBL" id="CAJ35811.1"/>
    </source>
</evidence>
<proteinExistence type="predicted"/>
<dbReference type="PANTHER" id="PTHR43687:SF5">
    <property type="entry name" value="4FE-4S FERREDOXIN-TYPE DOMAIN-CONTAINING PROTEIN"/>
    <property type="match status" value="1"/>
</dbReference>
<protein>
    <submittedName>
        <fullName evidence="7">2(4Fe-4S) ferredoxin-domain protein</fullName>
    </submittedName>
</protein>
<gene>
    <name evidence="7" type="ORF">RCIX364</name>
</gene>
<evidence type="ECO:0000259" key="6">
    <source>
        <dbReference type="PROSITE" id="PS51379"/>
    </source>
</evidence>
<evidence type="ECO:0000256" key="1">
    <source>
        <dbReference type="ARBA" id="ARBA00022485"/>
    </source>
</evidence>
<dbReference type="KEGG" id="rci:RCIX364"/>
<dbReference type="PATRIC" id="fig|351160.9.peg.2424"/>
<dbReference type="PROSITE" id="PS51379">
    <property type="entry name" value="4FE4S_FER_2"/>
    <property type="match status" value="2"/>
</dbReference>
<keyword evidence="5" id="KW-0472">Membrane</keyword>
<name>Q0W732_METAR</name>
<dbReference type="GO" id="GO:0016491">
    <property type="term" value="F:oxidoreductase activity"/>
    <property type="evidence" value="ECO:0007669"/>
    <property type="project" value="UniProtKB-ARBA"/>
</dbReference>
<evidence type="ECO:0000256" key="4">
    <source>
        <dbReference type="ARBA" id="ARBA00023014"/>
    </source>
</evidence>
<feature type="transmembrane region" description="Helical" evidence="5">
    <location>
        <begin position="6"/>
        <end position="23"/>
    </location>
</feature>
<keyword evidence="4" id="KW-0411">Iron-sulfur</keyword>
<dbReference type="GO" id="GO:0046872">
    <property type="term" value="F:metal ion binding"/>
    <property type="evidence" value="ECO:0007669"/>
    <property type="project" value="UniProtKB-KW"/>
</dbReference>
<keyword evidence="5" id="KW-1133">Transmembrane helix</keyword>
<dbReference type="InterPro" id="IPR017900">
    <property type="entry name" value="4Fe4S_Fe_S_CS"/>
</dbReference>
<keyword evidence="1" id="KW-0004">4Fe-4S</keyword>
<dbReference type="Pfam" id="PF04015">
    <property type="entry name" value="DUF362"/>
    <property type="match status" value="1"/>
</dbReference>
<dbReference type="STRING" id="351160.RCIX364"/>
<dbReference type="Proteomes" id="UP000000663">
    <property type="component" value="Chromosome"/>
</dbReference>
<dbReference type="InterPro" id="IPR007160">
    <property type="entry name" value="DUF362"/>
</dbReference>
<evidence type="ECO:0000256" key="2">
    <source>
        <dbReference type="ARBA" id="ARBA00022723"/>
    </source>
</evidence>